<dbReference type="Pfam" id="PF19551">
    <property type="entry name" value="DUF6074"/>
    <property type="match status" value="1"/>
</dbReference>
<keyword evidence="2" id="KW-1185">Reference proteome</keyword>
<dbReference type="OrthoDB" id="8083007at2"/>
<dbReference type="KEGG" id="rjg:CCGE525_36100"/>
<protein>
    <submittedName>
        <fullName evidence="1">Uncharacterized protein</fullName>
    </submittedName>
</protein>
<dbReference type="Proteomes" id="UP000282195">
    <property type="component" value="Plasmid pRCCGE525b"/>
</dbReference>
<gene>
    <name evidence="1" type="ORF">CCGE525_36100</name>
</gene>
<dbReference type="AlphaFoldDB" id="A0A387G2Y9"/>
<reference evidence="1 2" key="1">
    <citation type="submission" date="2018-10" db="EMBL/GenBank/DDBJ databases">
        <title>Rhizobium etli, R. leguminosarum and a new Rhizobium genospecies from Phaseolus dumosus.</title>
        <authorList>
            <person name="Ramirez-Puebla S.T."/>
            <person name="Rogel-Hernandez M.A."/>
            <person name="Guerrero G."/>
            <person name="Ormeno-Orrillo E."/>
            <person name="Martinez-Romero J.C."/>
            <person name="Negrete-Yankelevich S."/>
            <person name="Martinez-Romero E."/>
        </authorList>
    </citation>
    <scope>NUCLEOTIDE SEQUENCE [LARGE SCALE GENOMIC DNA]</scope>
    <source>
        <strain evidence="1 2">CCGE525</strain>
        <plasmid evidence="2">prccge525b</plasmid>
    </source>
</reference>
<accession>A0A387G2Y9</accession>
<sequence>MKTILFPADRRLAEVKRCSALLQALHGEEANRFWRSEMIHFVAAMRIAGAEDEDIRAQAGLFLKAVQIELEIAAGRETSVGG</sequence>
<evidence type="ECO:0000313" key="1">
    <source>
        <dbReference type="EMBL" id="AYG64177.1"/>
    </source>
</evidence>
<dbReference type="RefSeq" id="WP_120709074.1">
    <property type="nucleotide sequence ID" value="NZ_CP032696.1"/>
</dbReference>
<dbReference type="EMBL" id="CP032696">
    <property type="protein sequence ID" value="AYG64177.1"/>
    <property type="molecule type" value="Genomic_DNA"/>
</dbReference>
<evidence type="ECO:0000313" key="2">
    <source>
        <dbReference type="Proteomes" id="UP000282195"/>
    </source>
</evidence>
<keyword evidence="1" id="KW-0614">Plasmid</keyword>
<dbReference type="InterPro" id="IPR045720">
    <property type="entry name" value="DUF6074"/>
</dbReference>
<name>A0A387G2Y9_9HYPH</name>
<geneLocation type="plasmid" evidence="2">
    <name>prccge525b</name>
</geneLocation>
<proteinExistence type="predicted"/>
<organism evidence="1 2">
    <name type="scientific">Rhizobium jaguaris</name>
    <dbReference type="NCBI Taxonomy" id="1312183"/>
    <lineage>
        <taxon>Bacteria</taxon>
        <taxon>Pseudomonadati</taxon>
        <taxon>Pseudomonadota</taxon>
        <taxon>Alphaproteobacteria</taxon>
        <taxon>Hyphomicrobiales</taxon>
        <taxon>Rhizobiaceae</taxon>
        <taxon>Rhizobium/Agrobacterium group</taxon>
        <taxon>Rhizobium</taxon>
    </lineage>
</organism>